<evidence type="ECO:0000256" key="1">
    <source>
        <dbReference type="ARBA" id="ARBA00022801"/>
    </source>
</evidence>
<dbReference type="Proteomes" id="UP000694920">
    <property type="component" value="Unplaced"/>
</dbReference>
<organism evidence="5 6">
    <name type="scientific">Cephus cinctus</name>
    <name type="common">Wheat stem sawfly</name>
    <dbReference type="NCBI Taxonomy" id="211228"/>
    <lineage>
        <taxon>Eukaryota</taxon>
        <taxon>Metazoa</taxon>
        <taxon>Ecdysozoa</taxon>
        <taxon>Arthropoda</taxon>
        <taxon>Hexapoda</taxon>
        <taxon>Insecta</taxon>
        <taxon>Pterygota</taxon>
        <taxon>Neoptera</taxon>
        <taxon>Endopterygota</taxon>
        <taxon>Hymenoptera</taxon>
        <taxon>Cephoidea</taxon>
        <taxon>Cephidae</taxon>
        <taxon>Cephus</taxon>
    </lineage>
</organism>
<name>A0AAJ7C0Q8_CEPCN</name>
<dbReference type="InterPro" id="IPR020422">
    <property type="entry name" value="TYR_PHOSPHATASE_DUAL_dom"/>
</dbReference>
<dbReference type="Pfam" id="PF00782">
    <property type="entry name" value="DSPc"/>
    <property type="match status" value="1"/>
</dbReference>
<proteinExistence type="predicted"/>
<sequence length="192" mass="21890">MYLQELIKQKKKRLKPCKTVITDQTGEKYEIVNGQRIKIDQVLPFIIDTKPDLQIAKIIPGLFLSSQDPVANLEILKEHAIKHVLSLGIEPSVKFQDINYHYIDMLDLPDFNILDSIKLCISIIHKTLHENILVHCNAGISRSSTIVIAYLMATNDLSYEGAYKIVKDVRSSIKPNDGFIHQLKKSNLRNLL</sequence>
<dbReference type="SUPFAM" id="SSF52799">
    <property type="entry name" value="(Phosphotyrosine protein) phosphatases II"/>
    <property type="match status" value="1"/>
</dbReference>
<dbReference type="PROSITE" id="PS00383">
    <property type="entry name" value="TYR_PHOSPHATASE_1"/>
    <property type="match status" value="1"/>
</dbReference>
<dbReference type="SMART" id="SM00195">
    <property type="entry name" value="DSPc"/>
    <property type="match status" value="1"/>
</dbReference>
<dbReference type="PANTHER" id="PTHR46377:SF1">
    <property type="entry name" value="DUAL SPECIFICITY PROTEIN PHOSPHATASE 19"/>
    <property type="match status" value="1"/>
</dbReference>
<dbReference type="InterPro" id="IPR029021">
    <property type="entry name" value="Prot-tyrosine_phosphatase-like"/>
</dbReference>
<dbReference type="GO" id="GO:0005737">
    <property type="term" value="C:cytoplasm"/>
    <property type="evidence" value="ECO:0007669"/>
    <property type="project" value="TreeGrafter"/>
</dbReference>
<keyword evidence="1" id="KW-0378">Hydrolase</keyword>
<dbReference type="InterPro" id="IPR000387">
    <property type="entry name" value="Tyr_Pase_dom"/>
</dbReference>
<accession>A0AAJ7C0Q8</accession>
<dbReference type="CDD" id="cd14498">
    <property type="entry name" value="DSP"/>
    <property type="match status" value="1"/>
</dbReference>
<dbReference type="KEGG" id="ccin:107269199"/>
<evidence type="ECO:0000259" key="4">
    <source>
        <dbReference type="PROSITE" id="PS50056"/>
    </source>
</evidence>
<evidence type="ECO:0000259" key="3">
    <source>
        <dbReference type="PROSITE" id="PS50054"/>
    </source>
</evidence>
<keyword evidence="2" id="KW-0904">Protein phosphatase</keyword>
<keyword evidence="5" id="KW-1185">Reference proteome</keyword>
<dbReference type="GO" id="GO:0008579">
    <property type="term" value="F:JUN kinase phosphatase activity"/>
    <property type="evidence" value="ECO:0007669"/>
    <property type="project" value="TreeGrafter"/>
</dbReference>
<dbReference type="PROSITE" id="PS50056">
    <property type="entry name" value="TYR_PHOSPHATASE_2"/>
    <property type="match status" value="1"/>
</dbReference>
<evidence type="ECO:0000313" key="5">
    <source>
        <dbReference type="Proteomes" id="UP000694920"/>
    </source>
</evidence>
<feature type="domain" description="Tyrosine-protein phosphatase" evidence="3">
    <location>
        <begin position="54"/>
        <end position="192"/>
    </location>
</feature>
<gene>
    <name evidence="6" type="primary">LOC107269199</name>
</gene>
<dbReference type="PANTHER" id="PTHR46377">
    <property type="entry name" value="DUAL SPECIFICITY PROTEIN PHOSPHATASE 19"/>
    <property type="match status" value="1"/>
</dbReference>
<evidence type="ECO:0000313" key="6">
    <source>
        <dbReference type="RefSeq" id="XP_015598276.1"/>
    </source>
</evidence>
<dbReference type="PROSITE" id="PS50054">
    <property type="entry name" value="TYR_PHOSPHATASE_DUAL"/>
    <property type="match status" value="1"/>
</dbReference>
<dbReference type="AlphaFoldDB" id="A0AAJ7C0Q8"/>
<reference evidence="6" key="1">
    <citation type="submission" date="2025-08" db="UniProtKB">
        <authorList>
            <consortium name="RefSeq"/>
        </authorList>
    </citation>
    <scope>IDENTIFICATION</scope>
</reference>
<dbReference type="RefSeq" id="XP_015598276.1">
    <property type="nucleotide sequence ID" value="XM_015742790.2"/>
</dbReference>
<dbReference type="InterPro" id="IPR016130">
    <property type="entry name" value="Tyr_Pase_AS"/>
</dbReference>
<feature type="domain" description="Tyrosine specific protein phosphatases" evidence="4">
    <location>
        <begin position="111"/>
        <end position="173"/>
    </location>
</feature>
<dbReference type="Gene3D" id="3.90.190.10">
    <property type="entry name" value="Protein tyrosine phosphatase superfamily"/>
    <property type="match status" value="1"/>
</dbReference>
<protein>
    <submittedName>
        <fullName evidence="6">Dual specificity protein phosphatase 19-like</fullName>
    </submittedName>
</protein>
<dbReference type="GeneID" id="107269199"/>
<dbReference type="InterPro" id="IPR000340">
    <property type="entry name" value="Dual-sp_phosphatase_cat-dom"/>
</dbReference>
<evidence type="ECO:0000256" key="2">
    <source>
        <dbReference type="ARBA" id="ARBA00022912"/>
    </source>
</evidence>